<feature type="transmembrane region" description="Helical" evidence="8">
    <location>
        <begin position="73"/>
        <end position="92"/>
    </location>
</feature>
<keyword evidence="11" id="KW-1185">Reference proteome</keyword>
<dbReference type="NCBIfam" id="NF008314">
    <property type="entry name" value="PRK11102.1"/>
    <property type="match status" value="1"/>
</dbReference>
<dbReference type="SUPFAM" id="SSF103473">
    <property type="entry name" value="MFS general substrate transporter"/>
    <property type="match status" value="1"/>
</dbReference>
<evidence type="ECO:0000313" key="11">
    <source>
        <dbReference type="Proteomes" id="UP000092544"/>
    </source>
</evidence>
<name>A0A1A8TE18_9GAMM</name>
<protein>
    <recommendedName>
        <fullName evidence="8">Bcr/CflA family efflux transporter</fullName>
    </recommendedName>
</protein>
<evidence type="ECO:0000256" key="4">
    <source>
        <dbReference type="ARBA" id="ARBA00022475"/>
    </source>
</evidence>
<evidence type="ECO:0000313" key="10">
    <source>
        <dbReference type="EMBL" id="SBS30285.1"/>
    </source>
</evidence>
<keyword evidence="7 8" id="KW-0472">Membrane</keyword>
<keyword evidence="3 8" id="KW-0813">Transport</keyword>
<dbReference type="OrthoDB" id="9814303at2"/>
<dbReference type="Pfam" id="PF07690">
    <property type="entry name" value="MFS_1"/>
    <property type="match status" value="1"/>
</dbReference>
<keyword evidence="8" id="KW-0997">Cell inner membrane</keyword>
<dbReference type="Gene3D" id="1.20.1720.10">
    <property type="entry name" value="Multidrug resistance protein D"/>
    <property type="match status" value="1"/>
</dbReference>
<keyword evidence="4" id="KW-1003">Cell membrane</keyword>
<evidence type="ECO:0000256" key="5">
    <source>
        <dbReference type="ARBA" id="ARBA00022692"/>
    </source>
</evidence>
<dbReference type="Proteomes" id="UP000092544">
    <property type="component" value="Unassembled WGS sequence"/>
</dbReference>
<dbReference type="GO" id="GO:0015385">
    <property type="term" value="F:sodium:proton antiporter activity"/>
    <property type="evidence" value="ECO:0007669"/>
    <property type="project" value="TreeGrafter"/>
</dbReference>
<evidence type="ECO:0000256" key="6">
    <source>
        <dbReference type="ARBA" id="ARBA00022989"/>
    </source>
</evidence>
<dbReference type="GO" id="GO:0005886">
    <property type="term" value="C:plasma membrane"/>
    <property type="evidence" value="ECO:0007669"/>
    <property type="project" value="UniProtKB-SubCell"/>
</dbReference>
<reference evidence="10 11" key="1">
    <citation type="submission" date="2016-06" db="EMBL/GenBank/DDBJ databases">
        <authorList>
            <person name="Kjaerup R.B."/>
            <person name="Dalgaard T.S."/>
            <person name="Juul-Madsen H.R."/>
        </authorList>
    </citation>
    <scope>NUCLEOTIDE SEQUENCE [LARGE SCALE GENOMIC DNA]</scope>
    <source>
        <strain evidence="10 11">CECT 8886</strain>
    </source>
</reference>
<feature type="transmembrane region" description="Helical" evidence="8">
    <location>
        <begin position="339"/>
        <end position="360"/>
    </location>
</feature>
<dbReference type="InterPro" id="IPR036259">
    <property type="entry name" value="MFS_trans_sf"/>
</dbReference>
<dbReference type="CDD" id="cd17320">
    <property type="entry name" value="MFS_MdfA_MDR_like"/>
    <property type="match status" value="1"/>
</dbReference>
<dbReference type="InterPro" id="IPR011701">
    <property type="entry name" value="MFS"/>
</dbReference>
<feature type="transmembrane region" description="Helical" evidence="8">
    <location>
        <begin position="304"/>
        <end position="327"/>
    </location>
</feature>
<comment type="subcellular location">
    <subcellularLocation>
        <location evidence="8">Cell inner membrane</location>
        <topology evidence="8">Multi-pass membrane protein</topology>
    </subcellularLocation>
    <subcellularLocation>
        <location evidence="1">Cell membrane</location>
        <topology evidence="1">Multi-pass membrane protein</topology>
    </subcellularLocation>
</comment>
<dbReference type="NCBIfam" id="TIGR00710">
    <property type="entry name" value="efflux_Bcr_CflA"/>
    <property type="match status" value="1"/>
</dbReference>
<keyword evidence="5 8" id="KW-0812">Transmembrane</keyword>
<feature type="transmembrane region" description="Helical" evidence="8">
    <location>
        <begin position="98"/>
        <end position="119"/>
    </location>
</feature>
<feature type="transmembrane region" description="Helical" evidence="8">
    <location>
        <begin position="211"/>
        <end position="237"/>
    </location>
</feature>
<feature type="transmembrane region" description="Helical" evidence="8">
    <location>
        <begin position="159"/>
        <end position="178"/>
    </location>
</feature>
<feature type="transmembrane region" description="Helical" evidence="8">
    <location>
        <begin position="366"/>
        <end position="387"/>
    </location>
</feature>
<accession>A0A1A8TE18</accession>
<evidence type="ECO:0000256" key="7">
    <source>
        <dbReference type="ARBA" id="ARBA00023136"/>
    </source>
</evidence>
<dbReference type="AlphaFoldDB" id="A0A1A8TE18"/>
<dbReference type="STRING" id="1792290.MSP8886_01758"/>
<dbReference type="PANTHER" id="PTHR23502:SF132">
    <property type="entry name" value="POLYAMINE TRANSPORTER 2-RELATED"/>
    <property type="match status" value="1"/>
</dbReference>
<dbReference type="PANTHER" id="PTHR23502">
    <property type="entry name" value="MAJOR FACILITATOR SUPERFAMILY"/>
    <property type="match status" value="1"/>
</dbReference>
<comment type="similarity">
    <text evidence="2 8">Belongs to the major facilitator superfamily. Bcr/CmlA family.</text>
</comment>
<evidence type="ECO:0000256" key="8">
    <source>
        <dbReference type="RuleBase" id="RU365088"/>
    </source>
</evidence>
<evidence type="ECO:0000256" key="1">
    <source>
        <dbReference type="ARBA" id="ARBA00004651"/>
    </source>
</evidence>
<gene>
    <name evidence="10" type="primary">bcr_2</name>
    <name evidence="10" type="ORF">MSP8886_01758</name>
</gene>
<dbReference type="RefSeq" id="WP_067015079.1">
    <property type="nucleotide sequence ID" value="NZ_FLOB01000003.1"/>
</dbReference>
<feature type="domain" description="Major facilitator superfamily (MFS) profile" evidence="9">
    <location>
        <begin position="4"/>
        <end position="395"/>
    </location>
</feature>
<dbReference type="InterPro" id="IPR020846">
    <property type="entry name" value="MFS_dom"/>
</dbReference>
<dbReference type="EMBL" id="FLOB01000003">
    <property type="protein sequence ID" value="SBS30285.1"/>
    <property type="molecule type" value="Genomic_DNA"/>
</dbReference>
<feature type="transmembrane region" description="Helical" evidence="8">
    <location>
        <begin position="249"/>
        <end position="268"/>
    </location>
</feature>
<keyword evidence="6 8" id="KW-1133">Transmembrane helix</keyword>
<evidence type="ECO:0000256" key="3">
    <source>
        <dbReference type="ARBA" id="ARBA00022448"/>
    </source>
</evidence>
<sequence length="400" mass="42723">MKLTLPVFLVLGLLAGITPLAIDTYLPSIPTIAVSLNVPVHLVQMTLSMYLIVFAVLQILFGPISDAIGRRKVVVAGLSFFIVGSLFCAFSNSFNTLIIGRAIQAIGGAAVAVSIPALVKDSLSTDQFAKAMSMIILVMSIAPLVAPIVGGAILTLFNWHFIFIFLALIAATAIWLFLKTIPETLHKDNRSPLSFKSALSNYGVILRKPAVVGYILAGSFQFAGLMCFVTGSSFVYIELYGVEPSHFGFLFGLNIITMMIATTINNRFVEKVGIEYLVKYTVRVLFSATVAIIILTFFKHPPLAALVISCMLFTGCIGILGSGFMAGALKHSGKHNGSVAALAGTLRFSSGALSGVIVSLLDNGTFIPMLGTMAACGILCVITYQIVIRYFDSPEQEEAA</sequence>
<evidence type="ECO:0000259" key="9">
    <source>
        <dbReference type="PROSITE" id="PS50850"/>
    </source>
</evidence>
<organism evidence="10 11">
    <name type="scientific">Marinomonas spartinae</name>
    <dbReference type="NCBI Taxonomy" id="1792290"/>
    <lineage>
        <taxon>Bacteria</taxon>
        <taxon>Pseudomonadati</taxon>
        <taxon>Pseudomonadota</taxon>
        <taxon>Gammaproteobacteria</taxon>
        <taxon>Oceanospirillales</taxon>
        <taxon>Oceanospirillaceae</taxon>
        <taxon>Marinomonas</taxon>
    </lineage>
</organism>
<feature type="transmembrane region" description="Helical" evidence="8">
    <location>
        <begin position="131"/>
        <end position="153"/>
    </location>
</feature>
<feature type="transmembrane region" description="Helical" evidence="8">
    <location>
        <begin position="43"/>
        <end position="61"/>
    </location>
</feature>
<dbReference type="InterPro" id="IPR004812">
    <property type="entry name" value="Efflux_drug-R_Bcr/CmlA"/>
</dbReference>
<evidence type="ECO:0000256" key="2">
    <source>
        <dbReference type="ARBA" id="ARBA00006236"/>
    </source>
</evidence>
<proteinExistence type="inferred from homology"/>
<dbReference type="GO" id="GO:0042910">
    <property type="term" value="F:xenobiotic transmembrane transporter activity"/>
    <property type="evidence" value="ECO:0007669"/>
    <property type="project" value="InterPro"/>
</dbReference>
<comment type="caution">
    <text evidence="8">Lacks conserved residue(s) required for the propagation of feature annotation.</text>
</comment>
<dbReference type="PROSITE" id="PS50850">
    <property type="entry name" value="MFS"/>
    <property type="match status" value="1"/>
</dbReference>
<feature type="transmembrane region" description="Helical" evidence="8">
    <location>
        <begin position="280"/>
        <end position="298"/>
    </location>
</feature>
<dbReference type="GO" id="GO:1990961">
    <property type="term" value="P:xenobiotic detoxification by transmembrane export across the plasma membrane"/>
    <property type="evidence" value="ECO:0007669"/>
    <property type="project" value="InterPro"/>
</dbReference>